<dbReference type="SUPFAM" id="SSF74653">
    <property type="entry name" value="TolA/TonB C-terminal domain"/>
    <property type="match status" value="1"/>
</dbReference>
<reference evidence="14 15" key="1">
    <citation type="submission" date="2020-08" db="EMBL/GenBank/DDBJ databases">
        <title>Acidobacteriota in marine sediments use diverse sulfur dissimilation pathways.</title>
        <authorList>
            <person name="Wasmund K."/>
        </authorList>
    </citation>
    <scope>NUCLEOTIDE SEQUENCE [LARGE SCALE GENOMIC DNA]</scope>
    <source>
        <strain evidence="14">MAG AM3-A</strain>
    </source>
</reference>
<feature type="domain" description="Protein kinase" evidence="12">
    <location>
        <begin position="11"/>
        <end position="276"/>
    </location>
</feature>
<keyword evidence="6" id="KW-0067">ATP-binding</keyword>
<dbReference type="Gene3D" id="1.10.510.10">
    <property type="entry name" value="Transferase(Phosphotransferase) domain 1"/>
    <property type="match status" value="1"/>
</dbReference>
<name>A0A8J6Y5R6_9BACT</name>
<dbReference type="NCBIfam" id="TIGR01352">
    <property type="entry name" value="tonB_Cterm"/>
    <property type="match status" value="1"/>
</dbReference>
<evidence type="ECO:0000256" key="8">
    <source>
        <dbReference type="ARBA" id="ARBA00023136"/>
    </source>
</evidence>
<dbReference type="AlphaFoldDB" id="A0A8J6Y5R6"/>
<keyword evidence="4" id="KW-0547">Nucleotide-binding</keyword>
<keyword evidence="7 11" id="KW-1133">Transmembrane helix</keyword>
<dbReference type="PANTHER" id="PTHR43289:SF6">
    <property type="entry name" value="SERINE_THREONINE-PROTEIN KINASE NEKL-3"/>
    <property type="match status" value="1"/>
</dbReference>
<feature type="region of interest" description="Disordered" evidence="10">
    <location>
        <begin position="504"/>
        <end position="534"/>
    </location>
</feature>
<dbReference type="PROSITE" id="PS50011">
    <property type="entry name" value="PROTEIN_KINASE_DOM"/>
    <property type="match status" value="1"/>
</dbReference>
<keyword evidence="8 11" id="KW-0472">Membrane</keyword>
<evidence type="ECO:0000256" key="10">
    <source>
        <dbReference type="SAM" id="MobiDB-lite"/>
    </source>
</evidence>
<evidence type="ECO:0000313" key="15">
    <source>
        <dbReference type="Proteomes" id="UP000598633"/>
    </source>
</evidence>
<evidence type="ECO:0000313" key="14">
    <source>
        <dbReference type="EMBL" id="MBD3871035.1"/>
    </source>
</evidence>
<evidence type="ECO:0000256" key="2">
    <source>
        <dbReference type="ARBA" id="ARBA00022679"/>
    </source>
</evidence>
<dbReference type="SMART" id="SM00220">
    <property type="entry name" value="S_TKc"/>
    <property type="match status" value="1"/>
</dbReference>
<evidence type="ECO:0000256" key="9">
    <source>
        <dbReference type="SAM" id="Coils"/>
    </source>
</evidence>
<evidence type="ECO:0000256" key="5">
    <source>
        <dbReference type="ARBA" id="ARBA00022777"/>
    </source>
</evidence>
<dbReference type="GO" id="GO:0055085">
    <property type="term" value="P:transmembrane transport"/>
    <property type="evidence" value="ECO:0007669"/>
    <property type="project" value="InterPro"/>
</dbReference>
<sequence>MAEAYSVFASYLRFKEVVSDPLGHLYRAGEIDASGVQRAVWLRVFDQPIIEAADIIAGFDRANAIADAVQSTNVARADFAVDDGTPAMATDFVASQPLSRVLDHITKEQFPISVDNALLIAEKIALALSATLTAEIDGERVVHGFLHPSLVFVTNDGEGIVTGFGVAEQLLTLIDDQFSADVIQPYLAPEVLQTRVASRQGDVYSLGAILFHLLTGATLPTAIDERAGAIAAANFAFEEEAIPDDIRELLQRALAPHPEERFRSAADFKKELGRLLYGGGYSPTTFNLALFMDRLFRPEIEAEEADFASELATDVGPYLAPAVTPEPVLDSIDSGPALKGRGLWIGLGVAGAAAIAAMLWLTVFRGPTTPPPPPMPTAEAIAAERLAQNEKMRELAEGLVAEMMAQKEEEIRGELVARQAKIDELQRRLTESENRAQQGQLTGEDAQKLEELQRQIATEEETQRQREAELEAERLLATEEAQQQAMARQTATAAVEAATLAATTATSTPTFPPTPTSAPTAIPIEAPTPRPQAVERAGPSVEENSFVDPTEVDSPPAILKKSPVTWSRTAILSRRKGVVVLQATVNAKGLVEDVTILRADHEGFGIPQAVMDAVMKYRFKPGSKNGVPVKTHFSISARYDFTDR</sequence>
<dbReference type="InterPro" id="IPR037682">
    <property type="entry name" value="TonB_C"/>
</dbReference>
<comment type="subcellular location">
    <subcellularLocation>
        <location evidence="1">Membrane</location>
        <topology evidence="1">Single-pass membrane protein</topology>
    </subcellularLocation>
</comment>
<evidence type="ECO:0000256" key="1">
    <source>
        <dbReference type="ARBA" id="ARBA00004167"/>
    </source>
</evidence>
<organism evidence="14 15">
    <name type="scientific">Candidatus Sulfomarinibacter kjeldsenii</name>
    <dbReference type="NCBI Taxonomy" id="2885994"/>
    <lineage>
        <taxon>Bacteria</taxon>
        <taxon>Pseudomonadati</taxon>
        <taxon>Acidobacteriota</taxon>
        <taxon>Thermoanaerobaculia</taxon>
        <taxon>Thermoanaerobaculales</taxon>
        <taxon>Candidatus Sulfomarinibacteraceae</taxon>
        <taxon>Candidatus Sulfomarinibacter</taxon>
    </lineage>
</organism>
<dbReference type="Pfam" id="PF03544">
    <property type="entry name" value="TonB_C"/>
    <property type="match status" value="1"/>
</dbReference>
<feature type="transmembrane region" description="Helical" evidence="11">
    <location>
        <begin position="343"/>
        <end position="363"/>
    </location>
</feature>
<dbReference type="InterPro" id="IPR011009">
    <property type="entry name" value="Kinase-like_dom_sf"/>
</dbReference>
<dbReference type="EMBL" id="JACXWA010000109">
    <property type="protein sequence ID" value="MBD3871035.1"/>
    <property type="molecule type" value="Genomic_DNA"/>
</dbReference>
<keyword evidence="5" id="KW-0418">Kinase</keyword>
<keyword evidence="9" id="KW-0175">Coiled coil</keyword>
<dbReference type="Proteomes" id="UP000598633">
    <property type="component" value="Unassembled WGS sequence"/>
</dbReference>
<dbReference type="GO" id="GO:0005524">
    <property type="term" value="F:ATP binding"/>
    <property type="evidence" value="ECO:0007669"/>
    <property type="project" value="UniProtKB-KW"/>
</dbReference>
<evidence type="ECO:0000256" key="7">
    <source>
        <dbReference type="ARBA" id="ARBA00022989"/>
    </source>
</evidence>
<keyword evidence="3 11" id="KW-0812">Transmembrane</keyword>
<feature type="compositionally biased region" description="Low complexity" evidence="10">
    <location>
        <begin position="517"/>
        <end position="527"/>
    </location>
</feature>
<dbReference type="InterPro" id="IPR000719">
    <property type="entry name" value="Prot_kinase_dom"/>
</dbReference>
<keyword evidence="2" id="KW-0808">Transferase</keyword>
<dbReference type="PANTHER" id="PTHR43289">
    <property type="entry name" value="MITOGEN-ACTIVATED PROTEIN KINASE KINASE KINASE 20-RELATED"/>
    <property type="match status" value="1"/>
</dbReference>
<evidence type="ECO:0000256" key="4">
    <source>
        <dbReference type="ARBA" id="ARBA00022741"/>
    </source>
</evidence>
<evidence type="ECO:0000259" key="13">
    <source>
        <dbReference type="PROSITE" id="PS52015"/>
    </source>
</evidence>
<feature type="coiled-coil region" evidence="9">
    <location>
        <begin position="389"/>
        <end position="469"/>
    </location>
</feature>
<dbReference type="Pfam" id="PF00069">
    <property type="entry name" value="Pkinase"/>
    <property type="match status" value="1"/>
</dbReference>
<dbReference type="PROSITE" id="PS52015">
    <property type="entry name" value="TONB_CTD"/>
    <property type="match status" value="1"/>
</dbReference>
<feature type="domain" description="TonB C-terminal" evidence="13">
    <location>
        <begin position="551"/>
        <end position="644"/>
    </location>
</feature>
<evidence type="ECO:0000259" key="12">
    <source>
        <dbReference type="PROSITE" id="PS50011"/>
    </source>
</evidence>
<dbReference type="SUPFAM" id="SSF56112">
    <property type="entry name" value="Protein kinase-like (PK-like)"/>
    <property type="match status" value="1"/>
</dbReference>
<evidence type="ECO:0000256" key="11">
    <source>
        <dbReference type="SAM" id="Phobius"/>
    </source>
</evidence>
<gene>
    <name evidence="14" type="ORF">IFJ97_06710</name>
</gene>
<evidence type="ECO:0000256" key="6">
    <source>
        <dbReference type="ARBA" id="ARBA00022840"/>
    </source>
</evidence>
<protein>
    <submittedName>
        <fullName evidence="14">TonB family protein</fullName>
    </submittedName>
</protein>
<comment type="caution">
    <text evidence="14">The sequence shown here is derived from an EMBL/GenBank/DDBJ whole genome shotgun (WGS) entry which is preliminary data.</text>
</comment>
<evidence type="ECO:0000256" key="3">
    <source>
        <dbReference type="ARBA" id="ARBA00022692"/>
    </source>
</evidence>
<dbReference type="InterPro" id="IPR006260">
    <property type="entry name" value="TonB/TolA_C"/>
</dbReference>
<accession>A0A8J6Y5R6</accession>
<dbReference type="Gene3D" id="3.30.1150.10">
    <property type="match status" value="1"/>
</dbReference>
<dbReference type="GO" id="GO:0004674">
    <property type="term" value="F:protein serine/threonine kinase activity"/>
    <property type="evidence" value="ECO:0007669"/>
    <property type="project" value="TreeGrafter"/>
</dbReference>
<dbReference type="GO" id="GO:0016020">
    <property type="term" value="C:membrane"/>
    <property type="evidence" value="ECO:0007669"/>
    <property type="project" value="UniProtKB-SubCell"/>
</dbReference>
<proteinExistence type="predicted"/>